<dbReference type="PANTHER" id="PTHR45458:SF1">
    <property type="entry name" value="SHORT CHAIN DEHYDROGENASE"/>
    <property type="match status" value="1"/>
</dbReference>
<dbReference type="EMBL" id="JAQQXT010000017">
    <property type="protein sequence ID" value="MDC8774066.1"/>
    <property type="molecule type" value="Genomic_DNA"/>
</dbReference>
<dbReference type="SUPFAM" id="SSF51735">
    <property type="entry name" value="NAD(P)-binding Rossmann-fold domains"/>
    <property type="match status" value="1"/>
</dbReference>
<dbReference type="InterPro" id="IPR002347">
    <property type="entry name" value="SDR_fam"/>
</dbReference>
<dbReference type="PANTHER" id="PTHR45458">
    <property type="entry name" value="SHORT-CHAIN DEHYDROGENASE/REDUCTASE SDR"/>
    <property type="match status" value="1"/>
</dbReference>
<gene>
    <name evidence="1" type="ORF">PRZ03_21100</name>
</gene>
<proteinExistence type="predicted"/>
<dbReference type="InterPro" id="IPR036291">
    <property type="entry name" value="NAD(P)-bd_dom_sf"/>
</dbReference>
<dbReference type="CDD" id="cd05325">
    <property type="entry name" value="carb_red_sniffer_like_SDR_c"/>
    <property type="match status" value="1"/>
</dbReference>
<dbReference type="InterPro" id="IPR052184">
    <property type="entry name" value="SDR_enzymes"/>
</dbReference>
<reference evidence="1 2" key="1">
    <citation type="submission" date="2022-10" db="EMBL/GenBank/DDBJ databases">
        <title>Paucibacter sp. hw1 Genome sequencing.</title>
        <authorList>
            <person name="Park S."/>
        </authorList>
    </citation>
    <scope>NUCLEOTIDE SEQUENCE [LARGE SCALE GENOMIC DNA]</scope>
    <source>
        <strain evidence="2">hw1</strain>
    </source>
</reference>
<keyword evidence="2" id="KW-1185">Reference proteome</keyword>
<dbReference type="RefSeq" id="WP_273602119.1">
    <property type="nucleotide sequence ID" value="NZ_JAQQXT010000017.1"/>
</dbReference>
<evidence type="ECO:0000313" key="1">
    <source>
        <dbReference type="EMBL" id="MDC8774066.1"/>
    </source>
</evidence>
<sequence>MAQTLIIGASRGIGLEFVRQCRAAGDKVVGTARSEAGLALLQAEGATAIKLDVADTASASGLAWQIDGYQFDQVLFVAGVFGPRSAGLQTPTEADFDAVMHANVLGPMRVLPQLVDALAPGAKLGLLSSRMGSLALRENSSGWLYRASKAAVNSVLKDASIALRERAICISFHPGWVRTEMGGEGADIDVQTSVAGMRAVLAGLKPADNGSFFNYDGQPLAW</sequence>
<dbReference type="NCBIfam" id="NF005403">
    <property type="entry name" value="PRK06953.1"/>
    <property type="match status" value="1"/>
</dbReference>
<comment type="caution">
    <text evidence="1">The sequence shown here is derived from an EMBL/GenBank/DDBJ whole genome shotgun (WGS) entry which is preliminary data.</text>
</comment>
<dbReference type="Proteomes" id="UP001221189">
    <property type="component" value="Unassembled WGS sequence"/>
</dbReference>
<organism evidence="1 2">
    <name type="scientific">Roseateles albus</name>
    <dbReference type="NCBI Taxonomy" id="2987525"/>
    <lineage>
        <taxon>Bacteria</taxon>
        <taxon>Pseudomonadati</taxon>
        <taxon>Pseudomonadota</taxon>
        <taxon>Betaproteobacteria</taxon>
        <taxon>Burkholderiales</taxon>
        <taxon>Sphaerotilaceae</taxon>
        <taxon>Roseateles</taxon>
    </lineage>
</organism>
<dbReference type="Gene3D" id="3.40.50.720">
    <property type="entry name" value="NAD(P)-binding Rossmann-like Domain"/>
    <property type="match status" value="1"/>
</dbReference>
<evidence type="ECO:0000313" key="2">
    <source>
        <dbReference type="Proteomes" id="UP001221189"/>
    </source>
</evidence>
<protein>
    <submittedName>
        <fullName evidence="1">SDR family oxidoreductase</fullName>
    </submittedName>
</protein>
<accession>A0ABT5KJL6</accession>
<dbReference type="Pfam" id="PF00106">
    <property type="entry name" value="adh_short"/>
    <property type="match status" value="1"/>
</dbReference>
<name>A0ABT5KJL6_9BURK</name>